<keyword evidence="2 4" id="KW-0863">Zinc-finger</keyword>
<dbReference type="EMBL" id="KV454211">
    <property type="protein sequence ID" value="ODQ59372.1"/>
    <property type="molecule type" value="Genomic_DNA"/>
</dbReference>
<feature type="compositionally biased region" description="Polar residues" evidence="6">
    <location>
        <begin position="1"/>
        <end position="12"/>
    </location>
</feature>
<feature type="region of interest" description="Disordered" evidence="6">
    <location>
        <begin position="1"/>
        <end position="56"/>
    </location>
</feature>
<dbReference type="PANTHER" id="PTHR13510:SF44">
    <property type="entry name" value="RABENOSYN-5"/>
    <property type="match status" value="1"/>
</dbReference>
<organism evidence="8 9">
    <name type="scientific">Wickerhamomyces anomalus (strain ATCC 58044 / CBS 1984 / NCYC 433 / NRRL Y-366-8)</name>
    <name type="common">Yeast</name>
    <name type="synonym">Hansenula anomala</name>
    <dbReference type="NCBI Taxonomy" id="683960"/>
    <lineage>
        <taxon>Eukaryota</taxon>
        <taxon>Fungi</taxon>
        <taxon>Dikarya</taxon>
        <taxon>Ascomycota</taxon>
        <taxon>Saccharomycotina</taxon>
        <taxon>Saccharomycetes</taxon>
        <taxon>Phaffomycetales</taxon>
        <taxon>Wickerhamomycetaceae</taxon>
        <taxon>Wickerhamomyces</taxon>
    </lineage>
</organism>
<dbReference type="PANTHER" id="PTHR13510">
    <property type="entry name" value="FYVE-FINGER-CONTAINING RAB5 EFFECTOR PROTEIN RABENOSYN-5-RELATED"/>
    <property type="match status" value="1"/>
</dbReference>
<dbReference type="SUPFAM" id="SSF140125">
    <property type="entry name" value="Rabenosyn-5 Rab-binding domain-like"/>
    <property type="match status" value="1"/>
</dbReference>
<dbReference type="InterPro" id="IPR011011">
    <property type="entry name" value="Znf_FYVE_PHD"/>
</dbReference>
<dbReference type="SUPFAM" id="SSF57903">
    <property type="entry name" value="FYVE/PHD zinc finger"/>
    <property type="match status" value="2"/>
</dbReference>
<dbReference type="Pfam" id="PF11464">
    <property type="entry name" value="Rbsn"/>
    <property type="match status" value="1"/>
</dbReference>
<dbReference type="InterPro" id="IPR000306">
    <property type="entry name" value="Znf_FYVE"/>
</dbReference>
<dbReference type="OrthoDB" id="166134at2759"/>
<accession>A0A1E3P397</accession>
<dbReference type="GO" id="GO:0032266">
    <property type="term" value="F:phosphatidylinositol-3-phosphate binding"/>
    <property type="evidence" value="ECO:0007669"/>
    <property type="project" value="UniProtKB-ARBA"/>
</dbReference>
<dbReference type="Proteomes" id="UP000094112">
    <property type="component" value="Unassembled WGS sequence"/>
</dbReference>
<evidence type="ECO:0000256" key="4">
    <source>
        <dbReference type="PROSITE-ProRule" id="PRU00091"/>
    </source>
</evidence>
<evidence type="ECO:0000256" key="2">
    <source>
        <dbReference type="ARBA" id="ARBA00022771"/>
    </source>
</evidence>
<keyword evidence="1" id="KW-0479">Metal-binding</keyword>
<dbReference type="CDD" id="cd15761">
    <property type="entry name" value="FYVE1_Vac1p_like"/>
    <property type="match status" value="1"/>
</dbReference>
<name>A0A1E3P397_WICAA</name>
<dbReference type="InterPro" id="IPR036531">
    <property type="entry name" value="Rbsn_Rab-bd_sf"/>
</dbReference>
<dbReference type="Pfam" id="PF01363">
    <property type="entry name" value="FYVE"/>
    <property type="match status" value="1"/>
</dbReference>
<dbReference type="GeneID" id="30200014"/>
<keyword evidence="9" id="KW-1185">Reference proteome</keyword>
<evidence type="ECO:0000313" key="9">
    <source>
        <dbReference type="Proteomes" id="UP000094112"/>
    </source>
</evidence>
<feature type="coiled-coil region" evidence="5">
    <location>
        <begin position="274"/>
        <end position="326"/>
    </location>
</feature>
<dbReference type="SMART" id="SM00064">
    <property type="entry name" value="FYVE"/>
    <property type="match status" value="2"/>
</dbReference>
<dbReference type="CDD" id="cd15737">
    <property type="entry name" value="FYVE2_Vac1p_like"/>
    <property type="match status" value="1"/>
</dbReference>
<dbReference type="GO" id="GO:0098588">
    <property type="term" value="C:bounding membrane of organelle"/>
    <property type="evidence" value="ECO:0007669"/>
    <property type="project" value="UniProtKB-ARBA"/>
</dbReference>
<keyword evidence="3" id="KW-0862">Zinc</keyword>
<evidence type="ECO:0000256" key="3">
    <source>
        <dbReference type="ARBA" id="ARBA00022833"/>
    </source>
</evidence>
<evidence type="ECO:0000259" key="7">
    <source>
        <dbReference type="PROSITE" id="PS50178"/>
    </source>
</evidence>
<dbReference type="InterPro" id="IPR017455">
    <property type="entry name" value="Znf_FYVE-rel"/>
</dbReference>
<feature type="domain" description="FYVE-type" evidence="7">
    <location>
        <begin position="326"/>
        <end position="399"/>
    </location>
</feature>
<reference evidence="8 9" key="1">
    <citation type="journal article" date="2016" name="Proc. Natl. Acad. Sci. U.S.A.">
        <title>Comparative genomics of biotechnologically important yeasts.</title>
        <authorList>
            <person name="Riley R."/>
            <person name="Haridas S."/>
            <person name="Wolfe K.H."/>
            <person name="Lopes M.R."/>
            <person name="Hittinger C.T."/>
            <person name="Goeker M."/>
            <person name="Salamov A.A."/>
            <person name="Wisecaver J.H."/>
            <person name="Long T.M."/>
            <person name="Calvey C.H."/>
            <person name="Aerts A.L."/>
            <person name="Barry K.W."/>
            <person name="Choi C."/>
            <person name="Clum A."/>
            <person name="Coughlan A.Y."/>
            <person name="Deshpande S."/>
            <person name="Douglass A.P."/>
            <person name="Hanson S.J."/>
            <person name="Klenk H.-P."/>
            <person name="LaButti K.M."/>
            <person name="Lapidus A."/>
            <person name="Lindquist E.A."/>
            <person name="Lipzen A.M."/>
            <person name="Meier-Kolthoff J.P."/>
            <person name="Ohm R.A."/>
            <person name="Otillar R.P."/>
            <person name="Pangilinan J.L."/>
            <person name="Peng Y."/>
            <person name="Rokas A."/>
            <person name="Rosa C.A."/>
            <person name="Scheuner C."/>
            <person name="Sibirny A.A."/>
            <person name="Slot J.C."/>
            <person name="Stielow J.B."/>
            <person name="Sun H."/>
            <person name="Kurtzman C.P."/>
            <person name="Blackwell M."/>
            <person name="Grigoriev I.V."/>
            <person name="Jeffries T.W."/>
        </authorList>
    </citation>
    <scope>NUCLEOTIDE SEQUENCE [LARGE SCALE GENOMIC DNA]</scope>
    <source>
        <strain evidence="9">ATCC 58044 / CBS 1984 / NCYC 433 / NRRL Y-366-8</strain>
    </source>
</reference>
<dbReference type="PROSITE" id="PS50178">
    <property type="entry name" value="ZF_FYVE"/>
    <property type="match status" value="1"/>
</dbReference>
<dbReference type="STRING" id="683960.A0A1E3P397"/>
<evidence type="ECO:0000256" key="5">
    <source>
        <dbReference type="SAM" id="Coils"/>
    </source>
</evidence>
<gene>
    <name evidence="8" type="ORF">WICANDRAFT_56036</name>
</gene>
<evidence type="ECO:0000256" key="6">
    <source>
        <dbReference type="SAM" id="MobiDB-lite"/>
    </source>
</evidence>
<feature type="compositionally biased region" description="Polar residues" evidence="6">
    <location>
        <begin position="33"/>
        <end position="47"/>
    </location>
</feature>
<evidence type="ECO:0000313" key="8">
    <source>
        <dbReference type="EMBL" id="ODQ59372.1"/>
    </source>
</evidence>
<dbReference type="GO" id="GO:0008270">
    <property type="term" value="F:zinc ion binding"/>
    <property type="evidence" value="ECO:0007669"/>
    <property type="project" value="UniProtKB-KW"/>
</dbReference>
<dbReference type="InterPro" id="IPR013083">
    <property type="entry name" value="Znf_RING/FYVE/PHD"/>
</dbReference>
<dbReference type="AlphaFoldDB" id="A0A1E3P397"/>
<dbReference type="Gene3D" id="3.30.40.10">
    <property type="entry name" value="Zinc/RING finger domain, C3HC4 (zinc finger)"/>
    <property type="match status" value="2"/>
</dbReference>
<dbReference type="RefSeq" id="XP_019038579.1">
    <property type="nucleotide sequence ID" value="XM_019182768.1"/>
</dbReference>
<dbReference type="InterPro" id="IPR052727">
    <property type="entry name" value="Rab4/Rab5_effector"/>
</dbReference>
<evidence type="ECO:0000256" key="1">
    <source>
        <dbReference type="ARBA" id="ARBA00022723"/>
    </source>
</evidence>
<protein>
    <recommendedName>
        <fullName evidence="7">FYVE-type domain-containing protein</fullName>
    </recommendedName>
</protein>
<dbReference type="InterPro" id="IPR021565">
    <property type="entry name" value="Rbsn_Rab-bd"/>
</dbReference>
<sequence>MSSDNPTTSITKAPTRRVLGAAPKRILGVPKSPSHSKQSSNGSINTPTPSPLKIERRDSPALEDHITPVKAPAPVFINGGANTPDILLSEADVIDGVSSPDPFIERNLTSPQPDAKSSDENLDEITCPICDEKMISLLQLNRHLDDEHKFQDAFESSSSSLNTVTPEITVTRKHWQKPSGYDRCFVKGCKKHLNIKNGLVNCRKCGKLFCHDHSDFRVKLDNNADYYAEGVWCKCCEDCFKYKPGYNDYGLVNNLTEQFKQKRQSRIDEKQLYANKLEKRIINLTKTLSQIDKEFGSTDFNSNFLNYRIINKKREAEQQLVQWEDEKLVLNCFLCLRNFSFTLRKHHCRLCGRVVCGSETTGCSKEIPVNILTELLQDLPKTNDDSLLRLCRNCKNVLFLKRNFQKDLRKPFSKLLAKFEIQQNVKKSITTLMPRFQDMLIKLQDDKAVRSKSIIADASKLRKRLMDTFAMFDKLTKEIVTLECSTESESRIQLAIQTESASFIQKNMLPLKSLPKILKQQELKQKEQHKVLSREEVQGIKQNREELMVLNEQKFLVEDMIANCKAQRKFDELPPLNENLDELNKNIDRLQAALGNEGF</sequence>
<keyword evidence="5" id="KW-0175">Coiled coil</keyword>
<proteinExistence type="predicted"/>